<gene>
    <name evidence="2" type="ORF">THAOC_11658</name>
</gene>
<dbReference type="SUPFAM" id="SSF53335">
    <property type="entry name" value="S-adenosyl-L-methionine-dependent methyltransferases"/>
    <property type="match status" value="1"/>
</dbReference>
<name>K0T9X2_THAOC</name>
<feature type="domain" description="Ribosomal RNA methyltransferase FtsJ" evidence="1">
    <location>
        <begin position="212"/>
        <end position="319"/>
    </location>
</feature>
<dbReference type="Pfam" id="PF01728">
    <property type="entry name" value="FtsJ"/>
    <property type="match status" value="1"/>
</dbReference>
<dbReference type="AlphaFoldDB" id="K0T9X2"/>
<dbReference type="EMBL" id="AGNL01013322">
    <property type="protein sequence ID" value="EJK67327.1"/>
    <property type="molecule type" value="Genomic_DNA"/>
</dbReference>
<comment type="caution">
    <text evidence="2">The sequence shown here is derived from an EMBL/GenBank/DDBJ whole genome shotgun (WGS) entry which is preliminary data.</text>
</comment>
<accession>K0T9X2</accession>
<dbReference type="InterPro" id="IPR029063">
    <property type="entry name" value="SAM-dependent_MTases_sf"/>
</dbReference>
<dbReference type="eggNOG" id="ENOG502SA0J">
    <property type="taxonomic scope" value="Eukaryota"/>
</dbReference>
<evidence type="ECO:0000313" key="3">
    <source>
        <dbReference type="Proteomes" id="UP000266841"/>
    </source>
</evidence>
<dbReference type="Proteomes" id="UP000266841">
    <property type="component" value="Unassembled WGS sequence"/>
</dbReference>
<sequence>MRVRNLFCTDTHNRKREATDLVVQAQTTHVDRLVGHIDGRVGGAEVVGVTGARNNCSLVMVSCPSDRTGVARGLYADVTLRRAVNKTYPVFRGRAVQSDLSTEGGRLEFLRSTFLSEGESIGGSPCRMQIYPPRHTIALAEAAEGEGLAVNPKRFDTMLSAVEVHRHGGRGSDGIGGLYMWGVTEADPERDVVDMNLVDEDGGGGGGGGDEVCRAYYKLREAVEAYEAAHGGDGLGGLRGCVGLDAGSAPGGWTRYLLERFGCNVVHSVDPAELDPSVLGMEGTRHMRMKVQDALPALLAEAGGGDGGPGVRIWVSDMCLHAMEEQVRFLLDARDAGVLSGVGPTLFVLTLKCVLGHSRAAYDEQVAKVVEDMRARADVRDVEVYHLFSNRSGERTVIGWLW</sequence>
<evidence type="ECO:0000259" key="1">
    <source>
        <dbReference type="Pfam" id="PF01728"/>
    </source>
</evidence>
<reference evidence="2 3" key="1">
    <citation type="journal article" date="2012" name="Genome Biol.">
        <title>Genome and low-iron response of an oceanic diatom adapted to chronic iron limitation.</title>
        <authorList>
            <person name="Lommer M."/>
            <person name="Specht M."/>
            <person name="Roy A.S."/>
            <person name="Kraemer L."/>
            <person name="Andreson R."/>
            <person name="Gutowska M.A."/>
            <person name="Wolf J."/>
            <person name="Bergner S.V."/>
            <person name="Schilhabel M.B."/>
            <person name="Klostermeier U.C."/>
            <person name="Beiko R.G."/>
            <person name="Rosenstiel P."/>
            <person name="Hippler M."/>
            <person name="Laroche J."/>
        </authorList>
    </citation>
    <scope>NUCLEOTIDE SEQUENCE [LARGE SCALE GENOMIC DNA]</scope>
    <source>
        <strain evidence="2 3">CCMP1005</strain>
    </source>
</reference>
<dbReference type="Gene3D" id="3.40.50.150">
    <property type="entry name" value="Vaccinia Virus protein VP39"/>
    <property type="match status" value="1"/>
</dbReference>
<dbReference type="GO" id="GO:0008168">
    <property type="term" value="F:methyltransferase activity"/>
    <property type="evidence" value="ECO:0007669"/>
    <property type="project" value="InterPro"/>
</dbReference>
<protein>
    <recommendedName>
        <fullName evidence="1">Ribosomal RNA methyltransferase FtsJ domain-containing protein</fullName>
    </recommendedName>
</protein>
<proteinExistence type="predicted"/>
<keyword evidence="3" id="KW-1185">Reference proteome</keyword>
<dbReference type="GO" id="GO:0032259">
    <property type="term" value="P:methylation"/>
    <property type="evidence" value="ECO:0007669"/>
    <property type="project" value="InterPro"/>
</dbReference>
<dbReference type="OrthoDB" id="48961at2759"/>
<evidence type="ECO:0000313" key="2">
    <source>
        <dbReference type="EMBL" id="EJK67327.1"/>
    </source>
</evidence>
<dbReference type="InterPro" id="IPR002877">
    <property type="entry name" value="RNA_MeTrfase_FtsJ_dom"/>
</dbReference>
<organism evidence="2 3">
    <name type="scientific">Thalassiosira oceanica</name>
    <name type="common">Marine diatom</name>
    <dbReference type="NCBI Taxonomy" id="159749"/>
    <lineage>
        <taxon>Eukaryota</taxon>
        <taxon>Sar</taxon>
        <taxon>Stramenopiles</taxon>
        <taxon>Ochrophyta</taxon>
        <taxon>Bacillariophyta</taxon>
        <taxon>Coscinodiscophyceae</taxon>
        <taxon>Thalassiosirophycidae</taxon>
        <taxon>Thalassiosirales</taxon>
        <taxon>Thalassiosiraceae</taxon>
        <taxon>Thalassiosira</taxon>
    </lineage>
</organism>